<dbReference type="EMBL" id="GBRH01275606">
    <property type="protein sequence ID" value="JAD22289.1"/>
    <property type="molecule type" value="Transcribed_RNA"/>
</dbReference>
<name>A0A0A8Y921_ARUDO</name>
<evidence type="ECO:0000313" key="1">
    <source>
        <dbReference type="EMBL" id="JAD22289.1"/>
    </source>
</evidence>
<protein>
    <submittedName>
        <fullName evidence="1">Uncharacterized protein</fullName>
    </submittedName>
</protein>
<organism evidence="1">
    <name type="scientific">Arundo donax</name>
    <name type="common">Giant reed</name>
    <name type="synonym">Donax arundinaceus</name>
    <dbReference type="NCBI Taxonomy" id="35708"/>
    <lineage>
        <taxon>Eukaryota</taxon>
        <taxon>Viridiplantae</taxon>
        <taxon>Streptophyta</taxon>
        <taxon>Embryophyta</taxon>
        <taxon>Tracheophyta</taxon>
        <taxon>Spermatophyta</taxon>
        <taxon>Magnoliopsida</taxon>
        <taxon>Liliopsida</taxon>
        <taxon>Poales</taxon>
        <taxon>Poaceae</taxon>
        <taxon>PACMAD clade</taxon>
        <taxon>Arundinoideae</taxon>
        <taxon>Arundineae</taxon>
        <taxon>Arundo</taxon>
    </lineage>
</organism>
<reference evidence="1" key="2">
    <citation type="journal article" date="2015" name="Data Brief">
        <title>Shoot transcriptome of the giant reed, Arundo donax.</title>
        <authorList>
            <person name="Barrero R.A."/>
            <person name="Guerrero F.D."/>
            <person name="Moolhuijzen P."/>
            <person name="Goolsby J.A."/>
            <person name="Tidwell J."/>
            <person name="Bellgard S.E."/>
            <person name="Bellgard M.I."/>
        </authorList>
    </citation>
    <scope>NUCLEOTIDE SEQUENCE</scope>
    <source>
        <tissue evidence="1">Shoot tissue taken approximately 20 cm above the soil surface</tissue>
    </source>
</reference>
<accession>A0A0A8Y921</accession>
<dbReference type="AlphaFoldDB" id="A0A0A8Y921"/>
<sequence length="22" mass="2622">MSLTTSIIMLIFSYILSYYFQS</sequence>
<proteinExistence type="predicted"/>
<reference evidence="1" key="1">
    <citation type="submission" date="2014-09" db="EMBL/GenBank/DDBJ databases">
        <authorList>
            <person name="Magalhaes I.L.F."/>
            <person name="Oliveira U."/>
            <person name="Santos F.R."/>
            <person name="Vidigal T.H.D.A."/>
            <person name="Brescovit A.D."/>
            <person name="Santos A.J."/>
        </authorList>
    </citation>
    <scope>NUCLEOTIDE SEQUENCE</scope>
    <source>
        <tissue evidence="1">Shoot tissue taken approximately 20 cm above the soil surface</tissue>
    </source>
</reference>